<accession>A0A4Q5LW82</accession>
<reference evidence="1 2" key="1">
    <citation type="submission" date="2019-02" db="EMBL/GenBank/DDBJ databases">
        <title>Bacterial novel species Emticicia sp. 17J42-9 isolated from soil.</title>
        <authorList>
            <person name="Jung H.-Y."/>
        </authorList>
    </citation>
    <scope>NUCLEOTIDE SEQUENCE [LARGE SCALE GENOMIC DNA]</scope>
    <source>
        <strain evidence="1 2">17J42-9</strain>
    </source>
</reference>
<protein>
    <recommendedName>
        <fullName evidence="3">DUF4304 domain-containing protein</fullName>
    </recommendedName>
</protein>
<proteinExistence type="predicted"/>
<name>A0A4Q5LW82_9BACT</name>
<organism evidence="1 2">
    <name type="scientific">Emticicia agri</name>
    <dbReference type="NCBI Taxonomy" id="2492393"/>
    <lineage>
        <taxon>Bacteria</taxon>
        <taxon>Pseudomonadati</taxon>
        <taxon>Bacteroidota</taxon>
        <taxon>Cytophagia</taxon>
        <taxon>Cytophagales</taxon>
        <taxon>Leadbetterellaceae</taxon>
        <taxon>Emticicia</taxon>
    </lineage>
</organism>
<dbReference type="RefSeq" id="WP_130023026.1">
    <property type="nucleotide sequence ID" value="NZ_SEWF01000036.1"/>
</dbReference>
<gene>
    <name evidence="1" type="ORF">EWM59_20005</name>
</gene>
<dbReference type="EMBL" id="SEWF01000036">
    <property type="protein sequence ID" value="RYU93807.1"/>
    <property type="molecule type" value="Genomic_DNA"/>
</dbReference>
<sequence>MAYFGKTIIKKWALNELQPFLKQYGFKKVNQFDNTLFHKIENDLICSIAISAGTGQSFSVGGASICFFKVEETLLNVLNFNPEVNSLHFIRTLTIGINTNQYGILAKGVDSQNDVSEVCNSFKFAFNDYYLNAFERYSNPKNVLDLWDSLDDKGRSNHFSSPYKNIKIIIISKICNDENYKTRCQEAIDFYTMHYNNGIESAKELINVCQKVMKYLEKNKV</sequence>
<evidence type="ECO:0000313" key="1">
    <source>
        <dbReference type="EMBL" id="RYU93807.1"/>
    </source>
</evidence>
<keyword evidence="2" id="KW-1185">Reference proteome</keyword>
<dbReference type="Proteomes" id="UP000293162">
    <property type="component" value="Unassembled WGS sequence"/>
</dbReference>
<comment type="caution">
    <text evidence="1">The sequence shown here is derived from an EMBL/GenBank/DDBJ whole genome shotgun (WGS) entry which is preliminary data.</text>
</comment>
<evidence type="ECO:0008006" key="3">
    <source>
        <dbReference type="Google" id="ProtNLM"/>
    </source>
</evidence>
<evidence type="ECO:0000313" key="2">
    <source>
        <dbReference type="Proteomes" id="UP000293162"/>
    </source>
</evidence>
<dbReference type="AlphaFoldDB" id="A0A4Q5LW82"/>